<evidence type="ECO:0000256" key="4">
    <source>
        <dbReference type="ARBA" id="ARBA00023014"/>
    </source>
</evidence>
<dbReference type="EMBL" id="PFFY01000268">
    <property type="protein sequence ID" value="PIW32527.1"/>
    <property type="molecule type" value="Genomic_DNA"/>
</dbReference>
<feature type="binding site" evidence="6">
    <location>
        <position position="348"/>
    </location>
    <ligand>
        <name>5-methoxybenzimidazolylcob(I)amide</name>
        <dbReference type="ChEBI" id="CHEBI:157765"/>
    </ligand>
</feature>
<feature type="binding site" evidence="6">
    <location>
        <position position="342"/>
    </location>
    <ligand>
        <name>5-methoxybenzimidazolylcob(I)amide</name>
        <dbReference type="ChEBI" id="CHEBI:157765"/>
    </ligand>
</feature>
<evidence type="ECO:0000256" key="3">
    <source>
        <dbReference type="ARBA" id="ARBA00023004"/>
    </source>
</evidence>
<evidence type="ECO:0000313" key="10">
    <source>
        <dbReference type="Proteomes" id="UP000230025"/>
    </source>
</evidence>
<dbReference type="PROSITE" id="PS51656">
    <property type="entry name" value="4FE4S"/>
    <property type="match status" value="1"/>
</dbReference>
<dbReference type="InterPro" id="IPR051069">
    <property type="entry name" value="ACDS_complex_subunit"/>
</dbReference>
<dbReference type="GO" id="GO:0008168">
    <property type="term" value="F:methyltransferase activity"/>
    <property type="evidence" value="ECO:0007669"/>
    <property type="project" value="InterPro"/>
</dbReference>
<keyword evidence="1 7" id="KW-0004">4Fe-4S</keyword>
<evidence type="ECO:0000256" key="5">
    <source>
        <dbReference type="ARBA" id="ARBA00023285"/>
    </source>
</evidence>
<proteinExistence type="predicted"/>
<keyword evidence="3 7" id="KW-0408">Iron</keyword>
<keyword evidence="5" id="KW-0170">Cobalt</keyword>
<dbReference type="InterPro" id="IPR007202">
    <property type="entry name" value="4Fe-4S_dom"/>
</dbReference>
<accession>A0A2M7GXK6</accession>
<comment type="caution">
    <text evidence="9">The sequence shown here is derived from an EMBL/GenBank/DDBJ whole genome shotgun (WGS) entry which is preliminary data.</text>
</comment>
<feature type="domain" description="4Fe-4S" evidence="8">
    <location>
        <begin position="1"/>
        <end position="59"/>
    </location>
</feature>
<sequence>MALTGIEIYKKLPKTNCGKCGVPTCLAFAMNLAAGKAELSSCPDVSEEVKRELAEASAPPIRPLTIGTGEQSLKIGGETVMFRHEKTFVNPPGLALLIKDSMGEEEIEEKISRFNQLQYERVGLLLRPDLIAIKEESKEPQKFAEVVKKVKEKSKNGIILMSNNSDILAAGLQVCKDDKPLIYAANKENLDNLANLAKENSCPLAVRGETIEELVELTTKLSEKGLKDLVLDSGARTLRQVLEDQTIIRRAALLKKFRALGFPTIAFPCEMTNNFMEEATVASVLIAKYAGIIVLSDLMGESLFPLLLERLNIYTDPQRPMATKEGIYEINNPGEDSPVLVTTNFSLTYFIVSGEIESSRVPAWLLVQEAEGLSVMTAWAADKFVAETIAPFVKKCGIMDKVKHKKLIIPGYAAQISGELEEELSGWEIIIGPREASHIPAFLKARQEGKK</sequence>
<dbReference type="Proteomes" id="UP000230025">
    <property type="component" value="Unassembled WGS sequence"/>
</dbReference>
<dbReference type="GO" id="GO:0046356">
    <property type="term" value="P:acetyl-CoA catabolic process"/>
    <property type="evidence" value="ECO:0007669"/>
    <property type="project" value="InterPro"/>
</dbReference>
<feature type="binding site" evidence="7">
    <location>
        <position position="25"/>
    </location>
    <ligand>
        <name>[4Fe-4S] cluster</name>
        <dbReference type="ChEBI" id="CHEBI:49883"/>
    </ligand>
</feature>
<feature type="binding site" evidence="7">
    <location>
        <position position="42"/>
    </location>
    <ligand>
        <name>[4Fe-4S] cluster</name>
        <dbReference type="ChEBI" id="CHEBI:49883"/>
    </ligand>
</feature>
<keyword evidence="2 7" id="KW-0479">Metal-binding</keyword>
<dbReference type="GO" id="GO:0051539">
    <property type="term" value="F:4 iron, 4 sulfur cluster binding"/>
    <property type="evidence" value="ECO:0007669"/>
    <property type="project" value="UniProtKB-KW"/>
</dbReference>
<evidence type="ECO:0000256" key="7">
    <source>
        <dbReference type="PIRSR" id="PIRSR000376-2"/>
    </source>
</evidence>
<dbReference type="Pfam" id="PF04060">
    <property type="entry name" value="FeS"/>
    <property type="match status" value="1"/>
</dbReference>
<dbReference type="GO" id="GO:0005506">
    <property type="term" value="F:iron ion binding"/>
    <property type="evidence" value="ECO:0007669"/>
    <property type="project" value="InterPro"/>
</dbReference>
<dbReference type="Gene3D" id="3.40.50.11600">
    <property type="match status" value="1"/>
</dbReference>
<dbReference type="AlphaFoldDB" id="A0A2M7GXK6"/>
<gene>
    <name evidence="9" type="ORF">COW28_05870</name>
</gene>
<dbReference type="Gene3D" id="3.20.20.20">
    <property type="entry name" value="Dihydropteroate synthase-like"/>
    <property type="match status" value="1"/>
</dbReference>
<evidence type="ECO:0000313" key="9">
    <source>
        <dbReference type="EMBL" id="PIW32527.1"/>
    </source>
</evidence>
<dbReference type="InterPro" id="IPR016041">
    <property type="entry name" value="Ac-CoA_synth_d_su_TIM-brl"/>
</dbReference>
<dbReference type="PANTHER" id="PTHR36214:SF3">
    <property type="entry name" value="ACETYL-COA DECARBONYLASE_SYNTHASE COMPLEX SUBUNIT GAMMA"/>
    <property type="match status" value="1"/>
</dbReference>
<evidence type="ECO:0000259" key="8">
    <source>
        <dbReference type="PROSITE" id="PS51656"/>
    </source>
</evidence>
<keyword evidence="4 7" id="KW-0411">Iron-sulfur</keyword>
<dbReference type="PANTHER" id="PTHR36214">
    <property type="match status" value="1"/>
</dbReference>
<protein>
    <submittedName>
        <fullName evidence="9">Acetyl-CoA decarbonylase/synthase complex subunit gamma</fullName>
    </submittedName>
</protein>
<feature type="binding site" evidence="6">
    <location>
        <position position="436"/>
    </location>
    <ligand>
        <name>5-methoxybenzimidazolylcob(I)amide</name>
        <dbReference type="ChEBI" id="CHEBI:157765"/>
    </ligand>
</feature>
<feature type="binding site" evidence="6">
    <location>
        <begin position="372"/>
        <end position="375"/>
    </location>
    <ligand>
        <name>5-methoxybenzimidazolylcob(I)amide</name>
        <dbReference type="ChEBI" id="CHEBI:157765"/>
    </ligand>
</feature>
<dbReference type="InterPro" id="IPR016218">
    <property type="entry name" value="AcylCoA_decarb/synth_gsu"/>
</dbReference>
<dbReference type="PIRSF" id="PIRSF000376">
    <property type="entry name" value="AcCoA_decarb_gamma"/>
    <property type="match status" value="1"/>
</dbReference>
<reference evidence="10" key="1">
    <citation type="submission" date="2017-09" db="EMBL/GenBank/DDBJ databases">
        <title>Depth-based differentiation of microbial function through sediment-hosted aquifers and enrichment of novel symbionts in the deep terrestrial subsurface.</title>
        <authorList>
            <person name="Probst A.J."/>
            <person name="Ladd B."/>
            <person name="Jarett J.K."/>
            <person name="Geller-Mcgrath D.E."/>
            <person name="Sieber C.M.K."/>
            <person name="Emerson J.B."/>
            <person name="Anantharaman K."/>
            <person name="Thomas B.C."/>
            <person name="Malmstrom R."/>
            <person name="Stieglmeier M."/>
            <person name="Klingl A."/>
            <person name="Woyke T."/>
            <person name="Ryan C.M."/>
            <person name="Banfield J.F."/>
        </authorList>
    </citation>
    <scope>NUCLEOTIDE SEQUENCE [LARGE SCALE GENOMIC DNA]</scope>
</reference>
<name>A0A2M7GXK6_9BACT</name>
<evidence type="ECO:0000256" key="6">
    <source>
        <dbReference type="PIRSR" id="PIRSR000376-1"/>
    </source>
</evidence>
<dbReference type="Pfam" id="PF03599">
    <property type="entry name" value="CdhD"/>
    <property type="match status" value="1"/>
</dbReference>
<dbReference type="NCBIfam" id="NF003195">
    <property type="entry name" value="PRK04165.1"/>
    <property type="match status" value="1"/>
</dbReference>
<dbReference type="SUPFAM" id="SSF51717">
    <property type="entry name" value="Dihydropteroate synthetase-like"/>
    <property type="match status" value="1"/>
</dbReference>
<feature type="binding site" evidence="7">
    <location>
        <position position="20"/>
    </location>
    <ligand>
        <name>[4Fe-4S] cluster</name>
        <dbReference type="ChEBI" id="CHEBI:49883"/>
    </ligand>
</feature>
<organism evidence="9 10">
    <name type="scientific">bacterium (Candidatus Ratteibacteria) CG15_BIG_FIL_POST_REV_8_21_14_020_41_12</name>
    <dbReference type="NCBI Taxonomy" id="2014291"/>
    <lineage>
        <taxon>Bacteria</taxon>
        <taxon>Candidatus Ratteibacteria</taxon>
    </lineage>
</organism>
<dbReference type="InterPro" id="IPR011005">
    <property type="entry name" value="Dihydropteroate_synth-like_sf"/>
</dbReference>
<feature type="binding site" evidence="7">
    <location>
        <position position="17"/>
    </location>
    <ligand>
        <name>[4Fe-4S] cluster</name>
        <dbReference type="ChEBI" id="CHEBI:49883"/>
    </ligand>
</feature>
<evidence type="ECO:0000256" key="2">
    <source>
        <dbReference type="ARBA" id="ARBA00022723"/>
    </source>
</evidence>
<evidence type="ECO:0000256" key="1">
    <source>
        <dbReference type="ARBA" id="ARBA00022485"/>
    </source>
</evidence>